<dbReference type="OrthoDB" id="9807968at2"/>
<evidence type="ECO:0000256" key="3">
    <source>
        <dbReference type="SAM" id="MobiDB-lite"/>
    </source>
</evidence>
<feature type="compositionally biased region" description="Low complexity" evidence="3">
    <location>
        <begin position="1"/>
        <end position="22"/>
    </location>
</feature>
<comment type="caution">
    <text evidence="4">The sequence shown here is derived from an EMBL/GenBank/DDBJ whole genome shotgun (WGS) entry which is preliminary data.</text>
</comment>
<comment type="similarity">
    <text evidence="1">Belongs to the UreD family.</text>
</comment>
<keyword evidence="2" id="KW-0143">Chaperone</keyword>
<dbReference type="GO" id="GO:0016151">
    <property type="term" value="F:nickel cation binding"/>
    <property type="evidence" value="ECO:0007669"/>
    <property type="project" value="InterPro"/>
</dbReference>
<name>A0A5C4JCH8_9ACTN</name>
<dbReference type="PANTHER" id="PTHR33643">
    <property type="entry name" value="UREASE ACCESSORY PROTEIN D"/>
    <property type="match status" value="1"/>
</dbReference>
<dbReference type="Proteomes" id="UP000309174">
    <property type="component" value="Unassembled WGS sequence"/>
</dbReference>
<evidence type="ECO:0000313" key="5">
    <source>
        <dbReference type="Proteomes" id="UP000309174"/>
    </source>
</evidence>
<gene>
    <name evidence="4" type="ORF">ETD83_14880</name>
</gene>
<evidence type="ECO:0000256" key="2">
    <source>
        <dbReference type="ARBA" id="ARBA00023186"/>
    </source>
</evidence>
<feature type="region of interest" description="Disordered" evidence="3">
    <location>
        <begin position="1"/>
        <end position="23"/>
    </location>
</feature>
<dbReference type="Pfam" id="PF01774">
    <property type="entry name" value="UreD"/>
    <property type="match status" value="1"/>
</dbReference>
<reference evidence="4 5" key="1">
    <citation type="submission" date="2019-05" db="EMBL/GenBank/DDBJ databases">
        <title>Draft genome sequence of Actinomadura sp. 14C53.</title>
        <authorList>
            <person name="Saricaoglu S."/>
            <person name="Isik K."/>
        </authorList>
    </citation>
    <scope>NUCLEOTIDE SEQUENCE [LARGE SCALE GENOMIC DNA]</scope>
    <source>
        <strain evidence="4 5">14C53</strain>
    </source>
</reference>
<dbReference type="EMBL" id="VCKW01000064">
    <property type="protein sequence ID" value="TMR01224.1"/>
    <property type="molecule type" value="Genomic_DNA"/>
</dbReference>
<dbReference type="PANTHER" id="PTHR33643:SF1">
    <property type="entry name" value="UREASE ACCESSORY PROTEIN D"/>
    <property type="match status" value="1"/>
</dbReference>
<dbReference type="AlphaFoldDB" id="A0A5C4JCH8"/>
<organism evidence="4 5">
    <name type="scientific">Actinomadura soli</name>
    <dbReference type="NCBI Taxonomy" id="2508997"/>
    <lineage>
        <taxon>Bacteria</taxon>
        <taxon>Bacillati</taxon>
        <taxon>Actinomycetota</taxon>
        <taxon>Actinomycetes</taxon>
        <taxon>Streptosporangiales</taxon>
        <taxon>Thermomonosporaceae</taxon>
        <taxon>Actinomadura</taxon>
    </lineage>
</organism>
<sequence length="224" mass="23955">MTAPERPGDRAAGAAGVPAPTGQERCAPERCTPACRMEHDYATQMIDITAAAGAYVEYLPETTIPFGGSRYYQRVRVTADPGATIVLGEKLMAGRLARGERHAYIAYCADLEVHDPDGLLFADPIRLVPGEHPVAGPAVMDDFGLMASLYVITAAEPAQRAADAMHQAITETGLRGGASVLPAGCRAWARILGDRSPEVDAAYRRTLDAVHELLNDPRTRTTGR</sequence>
<keyword evidence="5" id="KW-1185">Reference proteome</keyword>
<dbReference type="InterPro" id="IPR002669">
    <property type="entry name" value="UreD"/>
</dbReference>
<protein>
    <submittedName>
        <fullName evidence="4">Urease accessory protein UreD</fullName>
    </submittedName>
</protein>
<accession>A0A5C4JCH8</accession>
<proteinExistence type="inferred from homology"/>
<evidence type="ECO:0000313" key="4">
    <source>
        <dbReference type="EMBL" id="TMR01224.1"/>
    </source>
</evidence>
<evidence type="ECO:0000256" key="1">
    <source>
        <dbReference type="ARBA" id="ARBA00007177"/>
    </source>
</evidence>